<dbReference type="Pfam" id="PF02305">
    <property type="entry name" value="Phage_F"/>
    <property type="match status" value="1"/>
</dbReference>
<accession>A0A8F5RBY7</accession>
<evidence type="ECO:0000256" key="5">
    <source>
        <dbReference type="ARBA" id="ARBA00022844"/>
    </source>
</evidence>
<keyword evidence="3" id="KW-1140">T=1 icosahedral capsid protein</keyword>
<reference evidence="6" key="1">
    <citation type="submission" date="2021-04" db="EMBL/GenBank/DDBJ databases">
        <title>Genomes of microviruses identified in yellow-bellied marmot fecal samples.</title>
        <authorList>
            <person name="Varsani A."/>
            <person name="Kraberger S."/>
            <person name="Chatterjee A."/>
            <person name="Richet C."/>
            <person name="Fontenele R.S."/>
            <person name="Schmidlin K."/>
            <person name="Blumstein D.T."/>
        </authorList>
    </citation>
    <scope>NUCLEOTIDE SEQUENCE</scope>
    <source>
        <strain evidence="6">Mar13</strain>
    </source>
</reference>
<sequence length="563" mass="62543">MSNFSFSNVPVIRHSRSRQDLSHGHKTSANVGTLYPFEVQEVYFGDTFKVKTSCVSRLTSQFFRPVVDNLFLDVYYFFVPSRILYDKYVNIFGENTESAWANQQEYEVPTISGTVAQGSIADHLGLPLGPINGVSVLPFRAFAKIYDDWFRDQNNIDPMHLQKGELAASEALSNAVWSPSQYCGMPPHVAKFHDYFTSCLPAPQKGEATSISIGTTAPVTVNSDPNERSLAAVFPRQNGIIPEGTSPDPLQFRNAVSNTLTSAGPVGINGNSQLGVSLGGGPSGAAIYPSNLIGVIPELTGSADLSEVTGVTVNDLRFAFQYQKMLERDARSGTRYVEYGLSHFGVSAGDARLQRSEFLGGRRSPLSIHQVTQTTGANSDSSPLGEVGAFSLSNSQSRFTKGFTENGYVIGVFCIRQFHTYQQGVERFWFRKKRTDFYDPVFSNIGEQPVYRKELFFANDSSIDDEPFGYNEAWADLRTRPNRITGQLRSGATDSLDIWHFADEYSSSPTLSKGFIEETPDYVDRTITVNHTQQDQFLLDFWIQNIAYRAMPTYSVPSLIDHN</sequence>
<keyword evidence="5" id="KW-0946">Virion</keyword>
<keyword evidence="4" id="KW-0167">Capsid protein</keyword>
<dbReference type="InterPro" id="IPR003514">
    <property type="entry name" value="Microviridae_protein_F"/>
</dbReference>
<dbReference type="EMBL" id="MZ089759">
    <property type="protein sequence ID" value="QXN75042.1"/>
    <property type="molecule type" value="Genomic_DNA"/>
</dbReference>
<comment type="similarity">
    <text evidence="2">Belongs to the microviridae F protein family.</text>
</comment>
<protein>
    <submittedName>
        <fullName evidence="6">Major capsid protein</fullName>
    </submittedName>
</protein>
<evidence type="ECO:0000256" key="2">
    <source>
        <dbReference type="ARBA" id="ARBA00009963"/>
    </source>
</evidence>
<evidence type="ECO:0000256" key="3">
    <source>
        <dbReference type="ARBA" id="ARBA00022431"/>
    </source>
</evidence>
<proteinExistence type="inferred from homology"/>
<dbReference type="InterPro" id="IPR037002">
    <property type="entry name" value="Microviridae_protein_F_sf"/>
</dbReference>
<dbReference type="InterPro" id="IPR016184">
    <property type="entry name" value="Capsid/spike_ssDNA_virus"/>
</dbReference>
<evidence type="ECO:0000256" key="4">
    <source>
        <dbReference type="ARBA" id="ARBA00022561"/>
    </source>
</evidence>
<dbReference type="Gene3D" id="2.60.169.10">
    <property type="entry name" value="Microviridae F protein"/>
    <property type="match status" value="2"/>
</dbReference>
<organism evidence="6">
    <name type="scientific">Microvirus mar13</name>
    <dbReference type="NCBI Taxonomy" id="2851145"/>
    <lineage>
        <taxon>Viruses</taxon>
        <taxon>Monodnaviria</taxon>
        <taxon>Sangervirae</taxon>
        <taxon>Phixviricota</taxon>
        <taxon>Malgrandaviricetes</taxon>
        <taxon>Petitvirales</taxon>
        <taxon>Microviridae</taxon>
    </lineage>
</organism>
<dbReference type="SUPFAM" id="SSF88645">
    <property type="entry name" value="ssDNA viruses"/>
    <property type="match status" value="1"/>
</dbReference>
<dbReference type="GO" id="GO:0005198">
    <property type="term" value="F:structural molecule activity"/>
    <property type="evidence" value="ECO:0007669"/>
    <property type="project" value="InterPro"/>
</dbReference>
<evidence type="ECO:0000256" key="1">
    <source>
        <dbReference type="ARBA" id="ARBA00004328"/>
    </source>
</evidence>
<comment type="subcellular location">
    <subcellularLocation>
        <location evidence="1">Virion</location>
    </subcellularLocation>
</comment>
<name>A0A8F5RBY7_9VIRU</name>
<evidence type="ECO:0000313" key="6">
    <source>
        <dbReference type="EMBL" id="QXN75042.1"/>
    </source>
</evidence>
<dbReference type="GO" id="GO:0039615">
    <property type="term" value="C:T=1 icosahedral viral capsid"/>
    <property type="evidence" value="ECO:0007669"/>
    <property type="project" value="UniProtKB-KW"/>
</dbReference>